<feature type="non-terminal residue" evidence="1">
    <location>
        <position position="1"/>
    </location>
</feature>
<name>A0A392R6V6_9FABA</name>
<dbReference type="AlphaFoldDB" id="A0A392R6V6"/>
<proteinExistence type="predicted"/>
<evidence type="ECO:0000313" key="2">
    <source>
        <dbReference type="Proteomes" id="UP000265520"/>
    </source>
</evidence>
<evidence type="ECO:0000313" key="1">
    <source>
        <dbReference type="EMBL" id="MCI31824.1"/>
    </source>
</evidence>
<protein>
    <submittedName>
        <fullName evidence="1">Uncharacterized protein</fullName>
    </submittedName>
</protein>
<keyword evidence="2" id="KW-1185">Reference proteome</keyword>
<sequence>VDLRRAQLVRGLFLVAAPRAVLCCAARNIAVCGLT</sequence>
<dbReference type="EMBL" id="LXQA010190391">
    <property type="protein sequence ID" value="MCI31824.1"/>
    <property type="molecule type" value="Genomic_DNA"/>
</dbReference>
<comment type="caution">
    <text evidence="1">The sequence shown here is derived from an EMBL/GenBank/DDBJ whole genome shotgun (WGS) entry which is preliminary data.</text>
</comment>
<organism evidence="1 2">
    <name type="scientific">Trifolium medium</name>
    <dbReference type="NCBI Taxonomy" id="97028"/>
    <lineage>
        <taxon>Eukaryota</taxon>
        <taxon>Viridiplantae</taxon>
        <taxon>Streptophyta</taxon>
        <taxon>Embryophyta</taxon>
        <taxon>Tracheophyta</taxon>
        <taxon>Spermatophyta</taxon>
        <taxon>Magnoliopsida</taxon>
        <taxon>eudicotyledons</taxon>
        <taxon>Gunneridae</taxon>
        <taxon>Pentapetalae</taxon>
        <taxon>rosids</taxon>
        <taxon>fabids</taxon>
        <taxon>Fabales</taxon>
        <taxon>Fabaceae</taxon>
        <taxon>Papilionoideae</taxon>
        <taxon>50 kb inversion clade</taxon>
        <taxon>NPAAA clade</taxon>
        <taxon>Hologalegina</taxon>
        <taxon>IRL clade</taxon>
        <taxon>Trifolieae</taxon>
        <taxon>Trifolium</taxon>
    </lineage>
</organism>
<dbReference type="Proteomes" id="UP000265520">
    <property type="component" value="Unassembled WGS sequence"/>
</dbReference>
<reference evidence="1 2" key="1">
    <citation type="journal article" date="2018" name="Front. Plant Sci.">
        <title>Red Clover (Trifolium pratense) and Zigzag Clover (T. medium) - A Picture of Genomic Similarities and Differences.</title>
        <authorList>
            <person name="Dluhosova J."/>
            <person name="Istvanek J."/>
            <person name="Nedelnik J."/>
            <person name="Repkova J."/>
        </authorList>
    </citation>
    <scope>NUCLEOTIDE SEQUENCE [LARGE SCALE GENOMIC DNA]</scope>
    <source>
        <strain evidence="2">cv. 10/8</strain>
        <tissue evidence="1">Leaf</tissue>
    </source>
</reference>
<accession>A0A392R6V6</accession>